<dbReference type="PROSITE" id="PS50181">
    <property type="entry name" value="FBOX"/>
    <property type="match status" value="1"/>
</dbReference>
<organism evidence="2 3">
    <name type="scientific">Phycomyces blakesleeanus (strain ATCC 8743b / DSM 1359 / FGSC 10004 / NBRC 33097 / NRRL 1555)</name>
    <dbReference type="NCBI Taxonomy" id="763407"/>
    <lineage>
        <taxon>Eukaryota</taxon>
        <taxon>Fungi</taxon>
        <taxon>Fungi incertae sedis</taxon>
        <taxon>Mucoromycota</taxon>
        <taxon>Mucoromycotina</taxon>
        <taxon>Mucoromycetes</taxon>
        <taxon>Mucorales</taxon>
        <taxon>Phycomycetaceae</taxon>
        <taxon>Phycomyces</taxon>
    </lineage>
</organism>
<dbReference type="EMBL" id="KV440973">
    <property type="protein sequence ID" value="OAD78688.1"/>
    <property type="molecule type" value="Genomic_DNA"/>
</dbReference>
<dbReference type="Pfam" id="PF12937">
    <property type="entry name" value="F-box-like"/>
    <property type="match status" value="1"/>
</dbReference>
<gene>
    <name evidence="2" type="ORF">PHYBLDRAFT_77060</name>
</gene>
<feature type="domain" description="F-box" evidence="1">
    <location>
        <begin position="60"/>
        <end position="105"/>
    </location>
</feature>
<name>A0A167PX23_PHYB8</name>
<evidence type="ECO:0000313" key="3">
    <source>
        <dbReference type="Proteomes" id="UP000077315"/>
    </source>
</evidence>
<dbReference type="InterPro" id="IPR036047">
    <property type="entry name" value="F-box-like_dom_sf"/>
</dbReference>
<dbReference type="CDD" id="cd09917">
    <property type="entry name" value="F-box_SF"/>
    <property type="match status" value="1"/>
</dbReference>
<dbReference type="RefSeq" id="XP_018296728.1">
    <property type="nucleotide sequence ID" value="XM_018443218.1"/>
</dbReference>
<dbReference type="InterPro" id="IPR001810">
    <property type="entry name" value="F-box_dom"/>
</dbReference>
<proteinExistence type="predicted"/>
<dbReference type="Gene3D" id="3.80.10.10">
    <property type="entry name" value="Ribonuclease Inhibitor"/>
    <property type="match status" value="2"/>
</dbReference>
<dbReference type="SUPFAM" id="SSF81383">
    <property type="entry name" value="F-box domain"/>
    <property type="match status" value="1"/>
</dbReference>
<dbReference type="SUPFAM" id="SSF52047">
    <property type="entry name" value="RNI-like"/>
    <property type="match status" value="2"/>
</dbReference>
<sequence>MGKVWTINQWHGAARSKYALKITQMVMSDKGYTTKLNLETARSSRTKTTTLNYSNSNVVHYLTSDLPFEILSCIASYLTNDHKLHASLVCRAWHAPFTESVWKKLDIVTERSMEGLCSILSSSLTNYRKCGYLVKDLVFRSNVRVSNDQFRLIRNHFQSLYYLWIYSGNISPYFFQNTSWWILPSLTKLHFSINEDNLGKQEVMDVILSSPTLKHLEIHQYPWVSKITFTVSDLETIHERLPILEFLSLGVNLGHVSDSDIALVLQTTPAIRLTSLEFQSIQGDKLWLYYWGLKYPNLTNLSWPGDDSMKANQAHHDIPLNDILESKNSFRRLKKATIGTIKYNISIYQAFFELLSRLKVSLQHLKYTIYIDENTPAFATALIKDTMRLSCKTLKTLDVEIFNSLPDPLVIPTVVGYCSFLVDISLSAYHMDFALDVLLNKCTALKSLRLIAGTVFVRPDAFGITTQHSLETFELCNTKVDIHLFDYLSSRCRRITRLNLFNLRVTGVLCLEAGSISINMPYNHFETLEMFRVAFYSPSDGITCNENTRMSLLALTQLNPTISQPGSPTGYIQSIDPVPSTRPATRWYHRYGPLCHNVMATELRELREDDIEYAMDYFKSFEYEPVTDEQNEELEATRGSVEYSNTTNWVDDLPLGYVDIRCASIRNFVFDNPKFY</sequence>
<protein>
    <recommendedName>
        <fullName evidence="1">F-box domain-containing protein</fullName>
    </recommendedName>
</protein>
<dbReference type="GeneID" id="29004124"/>
<evidence type="ECO:0000259" key="1">
    <source>
        <dbReference type="PROSITE" id="PS50181"/>
    </source>
</evidence>
<keyword evidence="3" id="KW-1185">Reference proteome</keyword>
<dbReference type="InParanoid" id="A0A167PX23"/>
<accession>A0A167PX23</accession>
<dbReference type="VEuPathDB" id="FungiDB:PHYBLDRAFT_77060"/>
<dbReference type="Proteomes" id="UP000077315">
    <property type="component" value="Unassembled WGS sequence"/>
</dbReference>
<evidence type="ECO:0000313" key="2">
    <source>
        <dbReference type="EMBL" id="OAD78688.1"/>
    </source>
</evidence>
<dbReference type="OrthoDB" id="27842at2759"/>
<dbReference type="AlphaFoldDB" id="A0A167PX23"/>
<dbReference type="InterPro" id="IPR032675">
    <property type="entry name" value="LRR_dom_sf"/>
</dbReference>
<reference evidence="3" key="1">
    <citation type="submission" date="2015-06" db="EMBL/GenBank/DDBJ databases">
        <title>Expansion of signal transduction pathways in fungi by whole-genome duplication.</title>
        <authorList>
            <consortium name="DOE Joint Genome Institute"/>
            <person name="Corrochano L.M."/>
            <person name="Kuo A."/>
            <person name="Marcet-Houben M."/>
            <person name="Polaino S."/>
            <person name="Salamov A."/>
            <person name="Villalobos J.M."/>
            <person name="Alvarez M.I."/>
            <person name="Avalos J."/>
            <person name="Benito E.P."/>
            <person name="Benoit I."/>
            <person name="Burger G."/>
            <person name="Camino L.P."/>
            <person name="Canovas D."/>
            <person name="Cerda-Olmedo E."/>
            <person name="Cheng J.-F."/>
            <person name="Dominguez A."/>
            <person name="Elias M."/>
            <person name="Eslava A.P."/>
            <person name="Glaser F."/>
            <person name="Grimwood J."/>
            <person name="Gutierrez G."/>
            <person name="Heitman J."/>
            <person name="Henrissat B."/>
            <person name="Iturriaga E.A."/>
            <person name="Lang B.F."/>
            <person name="Lavin J.L."/>
            <person name="Lee S."/>
            <person name="Li W."/>
            <person name="Lindquist E."/>
            <person name="Lopez-Garcia S."/>
            <person name="Luque E.M."/>
            <person name="Marcos A.T."/>
            <person name="Martin J."/>
            <person name="McCluskey K."/>
            <person name="Medina H.R."/>
            <person name="Miralles-Duran A."/>
            <person name="Miyazaki A."/>
            <person name="Munoz-Torres E."/>
            <person name="Oguiza J.A."/>
            <person name="Ohm R."/>
            <person name="Olmedo M."/>
            <person name="Orejas M."/>
            <person name="Ortiz-Castellanos L."/>
            <person name="Pisabarro A.G."/>
            <person name="Rodriguez-Romero J."/>
            <person name="Ruiz-Herrera J."/>
            <person name="Ruiz-Vazquez R."/>
            <person name="Sanz C."/>
            <person name="Schackwitz W."/>
            <person name="Schmutz J."/>
            <person name="Shahriari M."/>
            <person name="Shelest E."/>
            <person name="Silva-Franco F."/>
            <person name="Soanes D."/>
            <person name="Syed K."/>
            <person name="Tagua V.G."/>
            <person name="Talbot N.J."/>
            <person name="Thon M."/>
            <person name="De vries R.P."/>
            <person name="Wiebenga A."/>
            <person name="Yadav J.S."/>
            <person name="Braun E.L."/>
            <person name="Baker S."/>
            <person name="Garre V."/>
            <person name="Horwitz B."/>
            <person name="Torres-Martinez S."/>
            <person name="Idnurm A."/>
            <person name="Herrera-Estrella A."/>
            <person name="Gabaldon T."/>
            <person name="Grigoriev I.V."/>
        </authorList>
    </citation>
    <scope>NUCLEOTIDE SEQUENCE [LARGE SCALE GENOMIC DNA]</scope>
    <source>
        <strain evidence="3">NRRL 1555(-)</strain>
    </source>
</reference>